<protein>
    <submittedName>
        <fullName evidence="3">Uncharacterized protein</fullName>
    </submittedName>
</protein>
<evidence type="ECO:0000313" key="2">
    <source>
        <dbReference type="EMBL" id="PJZ69301.1"/>
    </source>
</evidence>
<evidence type="ECO:0000313" key="4">
    <source>
        <dbReference type="Proteomes" id="UP000231962"/>
    </source>
</evidence>
<accession>A0A2M9ZK71</accession>
<dbReference type="EMBL" id="NPDZ01000010">
    <property type="protein sequence ID" value="PJZ72438.1"/>
    <property type="molecule type" value="Genomic_DNA"/>
</dbReference>
<reference evidence="4 5" key="1">
    <citation type="submission" date="2017-07" db="EMBL/GenBank/DDBJ databases">
        <title>Leptospira spp. isolated from tropical soils.</title>
        <authorList>
            <person name="Thibeaux R."/>
            <person name="Iraola G."/>
            <person name="Ferres I."/>
            <person name="Bierque E."/>
            <person name="Girault D."/>
            <person name="Soupe-Gilbert M.-E."/>
            <person name="Picardeau M."/>
            <person name="Goarant C."/>
        </authorList>
    </citation>
    <scope>NUCLEOTIDE SEQUENCE [LARGE SCALE GENOMIC DNA]</scope>
    <source>
        <strain evidence="3 5">FH1-B-B1</strain>
        <strain evidence="2 4">FH1-B-C1</strain>
    </source>
</reference>
<dbReference type="OrthoDB" id="341391at2"/>
<evidence type="ECO:0000256" key="1">
    <source>
        <dbReference type="SAM" id="MobiDB-lite"/>
    </source>
</evidence>
<comment type="caution">
    <text evidence="3">The sequence shown here is derived from an EMBL/GenBank/DDBJ whole genome shotgun (WGS) entry which is preliminary data.</text>
</comment>
<feature type="region of interest" description="Disordered" evidence="1">
    <location>
        <begin position="51"/>
        <end position="72"/>
    </location>
</feature>
<dbReference type="AlphaFoldDB" id="A0A2M9ZK71"/>
<keyword evidence="4" id="KW-1185">Reference proteome</keyword>
<name>A0A2M9ZK71_9LEPT</name>
<evidence type="ECO:0000313" key="5">
    <source>
        <dbReference type="Proteomes" id="UP000231990"/>
    </source>
</evidence>
<dbReference type="EMBL" id="NPDY01000011">
    <property type="protein sequence ID" value="PJZ69301.1"/>
    <property type="molecule type" value="Genomic_DNA"/>
</dbReference>
<dbReference type="Proteomes" id="UP000231962">
    <property type="component" value="Unassembled WGS sequence"/>
</dbReference>
<proteinExistence type="predicted"/>
<evidence type="ECO:0000313" key="3">
    <source>
        <dbReference type="EMBL" id="PJZ72438.1"/>
    </source>
</evidence>
<organism evidence="3 5">
    <name type="scientific">Leptospira perolatii</name>
    <dbReference type="NCBI Taxonomy" id="2023191"/>
    <lineage>
        <taxon>Bacteria</taxon>
        <taxon>Pseudomonadati</taxon>
        <taxon>Spirochaetota</taxon>
        <taxon>Spirochaetia</taxon>
        <taxon>Leptospirales</taxon>
        <taxon>Leptospiraceae</taxon>
        <taxon>Leptospira</taxon>
    </lineage>
</organism>
<sequence length="295" mass="31709">MELLNRRKRLVRILPIFGISCILYCSENPKNLAELTAAKLLLDGINAPVPVPVGDPAPPGQPQNAPDLQDSDIASSDISSGSNFSGLFSVQAINFNLSVHDNTTISAFIGGQSMALLPNNTVVNSFSHWTVTSGQLAEPGAHPPVLVGPTDRKLKMLIVARNEFGISSKVKQVGQTHFCTGAAVLPATIGNCGTLCATANLNGNNVEFKSNFTISQDTFAYLYTDVFVAQPISFSIPAAPFGAFEKYEPIPVETYTASTKLDRTTFEFMCVEVSAYSFATDPFNDHFSRGRVIVP</sequence>
<dbReference type="Proteomes" id="UP000231990">
    <property type="component" value="Unassembled WGS sequence"/>
</dbReference>
<feature type="compositionally biased region" description="Pro residues" evidence="1">
    <location>
        <begin position="51"/>
        <end position="61"/>
    </location>
</feature>
<gene>
    <name evidence="2" type="ORF">CH360_12030</name>
    <name evidence="3" type="ORF">CH373_14590</name>
</gene>